<evidence type="ECO:0000313" key="5">
    <source>
        <dbReference type="EMBL" id="EKX51489.1"/>
    </source>
</evidence>
<dbReference type="HOGENOM" id="CLU_570436_0_0_1"/>
<feature type="region of interest" description="Disordered" evidence="3">
    <location>
        <begin position="458"/>
        <end position="479"/>
    </location>
</feature>
<dbReference type="eggNOG" id="KOG1201">
    <property type="taxonomic scope" value="Eukaryota"/>
</dbReference>
<dbReference type="RefSeq" id="XP_005838469.1">
    <property type="nucleotide sequence ID" value="XM_005838412.1"/>
</dbReference>
<dbReference type="Pfam" id="PF17820">
    <property type="entry name" value="PDZ_6"/>
    <property type="match status" value="1"/>
</dbReference>
<reference evidence="6" key="3">
    <citation type="submission" date="2015-06" db="UniProtKB">
        <authorList>
            <consortium name="EnsemblProtists"/>
        </authorList>
    </citation>
    <scope>IDENTIFICATION</scope>
</reference>
<proteinExistence type="inferred from homology"/>
<dbReference type="PANTHER" id="PTHR42760">
    <property type="entry name" value="SHORT-CHAIN DEHYDROGENASES/REDUCTASES FAMILY MEMBER"/>
    <property type="match status" value="1"/>
</dbReference>
<dbReference type="Gene3D" id="3.40.50.720">
    <property type="entry name" value="NAD(P)-binding Rossmann-like Domain"/>
    <property type="match status" value="1"/>
</dbReference>
<dbReference type="Proteomes" id="UP000011087">
    <property type="component" value="Unassembled WGS sequence"/>
</dbReference>
<dbReference type="InterPro" id="IPR002347">
    <property type="entry name" value="SDR_fam"/>
</dbReference>
<dbReference type="Pfam" id="PF00106">
    <property type="entry name" value="adh_short"/>
    <property type="match status" value="1"/>
</dbReference>
<dbReference type="SUPFAM" id="SSF50156">
    <property type="entry name" value="PDZ domain-like"/>
    <property type="match status" value="1"/>
</dbReference>
<evidence type="ECO:0000259" key="4">
    <source>
        <dbReference type="PROSITE" id="PS50106"/>
    </source>
</evidence>
<dbReference type="PANTHER" id="PTHR42760:SF133">
    <property type="entry name" value="3-OXOACYL-[ACYL-CARRIER-PROTEIN] REDUCTASE"/>
    <property type="match status" value="1"/>
</dbReference>
<dbReference type="KEGG" id="gtt:GUITHDRAFT_161535"/>
<dbReference type="PROSITE" id="PS50106">
    <property type="entry name" value="PDZ"/>
    <property type="match status" value="1"/>
</dbReference>
<dbReference type="CDD" id="cd05233">
    <property type="entry name" value="SDR_c"/>
    <property type="match status" value="1"/>
</dbReference>
<dbReference type="SUPFAM" id="SSF51735">
    <property type="entry name" value="NAD(P)-binding Rossmann-fold domains"/>
    <property type="match status" value="1"/>
</dbReference>
<evidence type="ECO:0000256" key="2">
    <source>
        <dbReference type="ARBA" id="ARBA00023002"/>
    </source>
</evidence>
<sequence>MAAACAWTYRVVTKPNPNRIDGKTILLTGITSRSCAAICQALAKKGATLILVGSSSLEAEPIVRSISELELACSLHVRICDLKNGKEIEQMASEIIKTHGLPDIVIHCSCDLPRTLKSFPSTTNYEITTSIQDGLLMPIFVSRAFVKSMVQRKSGALVFVENALSKGVWSGAATMVTTSVGVRGLASALSADVRGSGVQIQVGTWHQIMCIPKAHGQEILVPTRETGDHYDSQDVANFVIGSIRNRLDVAAYGFWYNWSIWDVLEKGRFRLFQMFGYRASRFHDFRPAAISKKEGMGETPRDSPRKMPTEVTSAAGEWIKKGSPNKNSARPPVPKCLPDVVAPSPRDALVQDEVDKSKTAWKSIPDDNEAALNPELPKVLLLVGIGIMLSEEHNGLQIVSINPGSPAAQCKDLSCGDVVIAVDGMNVKGKSCQEVLDMIQGGSGTTVCLTTRPSGLKSQPKQITLHRGHSKDSAWINKT</sequence>
<dbReference type="SMART" id="SM00228">
    <property type="entry name" value="PDZ"/>
    <property type="match status" value="1"/>
</dbReference>
<dbReference type="GeneID" id="17308204"/>
<evidence type="ECO:0000256" key="3">
    <source>
        <dbReference type="SAM" id="MobiDB-lite"/>
    </source>
</evidence>
<name>L1JT54_GUITC</name>
<protein>
    <recommendedName>
        <fullName evidence="4">PDZ domain-containing protein</fullName>
    </recommendedName>
</protein>
<dbReference type="PaxDb" id="55529-EKX51489"/>
<organism evidence="5">
    <name type="scientific">Guillardia theta (strain CCMP2712)</name>
    <name type="common">Cryptophyte</name>
    <dbReference type="NCBI Taxonomy" id="905079"/>
    <lineage>
        <taxon>Eukaryota</taxon>
        <taxon>Cryptophyceae</taxon>
        <taxon>Pyrenomonadales</taxon>
        <taxon>Geminigeraceae</taxon>
        <taxon>Guillardia</taxon>
    </lineage>
</organism>
<keyword evidence="2" id="KW-0560">Oxidoreductase</keyword>
<keyword evidence="7" id="KW-1185">Reference proteome</keyword>
<feature type="domain" description="PDZ" evidence="4">
    <location>
        <begin position="385"/>
        <end position="454"/>
    </location>
</feature>
<dbReference type="CDD" id="cd06782">
    <property type="entry name" value="cpPDZ_CPP-like"/>
    <property type="match status" value="1"/>
</dbReference>
<dbReference type="InterPro" id="IPR001478">
    <property type="entry name" value="PDZ"/>
</dbReference>
<evidence type="ECO:0000256" key="1">
    <source>
        <dbReference type="ARBA" id="ARBA00006484"/>
    </source>
</evidence>
<dbReference type="GO" id="GO:0016616">
    <property type="term" value="F:oxidoreductase activity, acting on the CH-OH group of donors, NAD or NADP as acceptor"/>
    <property type="evidence" value="ECO:0007669"/>
    <property type="project" value="TreeGrafter"/>
</dbReference>
<evidence type="ECO:0000313" key="7">
    <source>
        <dbReference type="Proteomes" id="UP000011087"/>
    </source>
</evidence>
<dbReference type="EMBL" id="JH992975">
    <property type="protein sequence ID" value="EKX51489.1"/>
    <property type="molecule type" value="Genomic_DNA"/>
</dbReference>
<accession>L1JT54</accession>
<dbReference type="EnsemblProtists" id="EKX51489">
    <property type="protein sequence ID" value="EKX51489"/>
    <property type="gene ID" value="GUITHDRAFT_161535"/>
</dbReference>
<comment type="similarity">
    <text evidence="1">Belongs to the short-chain dehydrogenases/reductases (SDR) family.</text>
</comment>
<dbReference type="AlphaFoldDB" id="L1JT54"/>
<reference evidence="5 7" key="1">
    <citation type="journal article" date="2012" name="Nature">
        <title>Algal genomes reveal evolutionary mosaicism and the fate of nucleomorphs.</title>
        <authorList>
            <consortium name="DOE Joint Genome Institute"/>
            <person name="Curtis B.A."/>
            <person name="Tanifuji G."/>
            <person name="Burki F."/>
            <person name="Gruber A."/>
            <person name="Irimia M."/>
            <person name="Maruyama S."/>
            <person name="Arias M.C."/>
            <person name="Ball S.G."/>
            <person name="Gile G.H."/>
            <person name="Hirakawa Y."/>
            <person name="Hopkins J.F."/>
            <person name="Kuo A."/>
            <person name="Rensing S.A."/>
            <person name="Schmutz J."/>
            <person name="Symeonidi A."/>
            <person name="Elias M."/>
            <person name="Eveleigh R.J."/>
            <person name="Herman E.K."/>
            <person name="Klute M.J."/>
            <person name="Nakayama T."/>
            <person name="Obornik M."/>
            <person name="Reyes-Prieto A."/>
            <person name="Armbrust E.V."/>
            <person name="Aves S.J."/>
            <person name="Beiko R.G."/>
            <person name="Coutinho P."/>
            <person name="Dacks J.B."/>
            <person name="Durnford D.G."/>
            <person name="Fast N.M."/>
            <person name="Green B.R."/>
            <person name="Grisdale C.J."/>
            <person name="Hempel F."/>
            <person name="Henrissat B."/>
            <person name="Hoppner M.P."/>
            <person name="Ishida K."/>
            <person name="Kim E."/>
            <person name="Koreny L."/>
            <person name="Kroth P.G."/>
            <person name="Liu Y."/>
            <person name="Malik S.B."/>
            <person name="Maier U.G."/>
            <person name="McRose D."/>
            <person name="Mock T."/>
            <person name="Neilson J.A."/>
            <person name="Onodera N.T."/>
            <person name="Poole A.M."/>
            <person name="Pritham E.J."/>
            <person name="Richards T.A."/>
            <person name="Rocap G."/>
            <person name="Roy S.W."/>
            <person name="Sarai C."/>
            <person name="Schaack S."/>
            <person name="Shirato S."/>
            <person name="Slamovits C.H."/>
            <person name="Spencer D.F."/>
            <person name="Suzuki S."/>
            <person name="Worden A.Z."/>
            <person name="Zauner S."/>
            <person name="Barry K."/>
            <person name="Bell C."/>
            <person name="Bharti A.K."/>
            <person name="Crow J.A."/>
            <person name="Grimwood J."/>
            <person name="Kramer R."/>
            <person name="Lindquist E."/>
            <person name="Lucas S."/>
            <person name="Salamov A."/>
            <person name="McFadden G.I."/>
            <person name="Lane C.E."/>
            <person name="Keeling P.J."/>
            <person name="Gray M.W."/>
            <person name="Grigoriev I.V."/>
            <person name="Archibald J.M."/>
        </authorList>
    </citation>
    <scope>NUCLEOTIDE SEQUENCE</scope>
    <source>
        <strain evidence="5 7">CCMP2712</strain>
    </source>
</reference>
<dbReference type="STRING" id="905079.L1JT54"/>
<dbReference type="Gene3D" id="2.30.42.10">
    <property type="match status" value="1"/>
</dbReference>
<reference evidence="7" key="2">
    <citation type="submission" date="2012-11" db="EMBL/GenBank/DDBJ databases">
        <authorList>
            <person name="Kuo A."/>
            <person name="Curtis B.A."/>
            <person name="Tanifuji G."/>
            <person name="Burki F."/>
            <person name="Gruber A."/>
            <person name="Irimia M."/>
            <person name="Maruyama S."/>
            <person name="Arias M.C."/>
            <person name="Ball S.G."/>
            <person name="Gile G.H."/>
            <person name="Hirakawa Y."/>
            <person name="Hopkins J.F."/>
            <person name="Rensing S.A."/>
            <person name="Schmutz J."/>
            <person name="Symeonidi A."/>
            <person name="Elias M."/>
            <person name="Eveleigh R.J."/>
            <person name="Herman E.K."/>
            <person name="Klute M.J."/>
            <person name="Nakayama T."/>
            <person name="Obornik M."/>
            <person name="Reyes-Prieto A."/>
            <person name="Armbrust E.V."/>
            <person name="Aves S.J."/>
            <person name="Beiko R.G."/>
            <person name="Coutinho P."/>
            <person name="Dacks J.B."/>
            <person name="Durnford D.G."/>
            <person name="Fast N.M."/>
            <person name="Green B.R."/>
            <person name="Grisdale C."/>
            <person name="Hempe F."/>
            <person name="Henrissat B."/>
            <person name="Hoppner M.P."/>
            <person name="Ishida K.-I."/>
            <person name="Kim E."/>
            <person name="Koreny L."/>
            <person name="Kroth P.G."/>
            <person name="Liu Y."/>
            <person name="Malik S.-B."/>
            <person name="Maier U.G."/>
            <person name="McRose D."/>
            <person name="Mock T."/>
            <person name="Neilson J.A."/>
            <person name="Onodera N.T."/>
            <person name="Poole A.M."/>
            <person name="Pritham E.J."/>
            <person name="Richards T.A."/>
            <person name="Rocap G."/>
            <person name="Roy S.W."/>
            <person name="Sarai C."/>
            <person name="Schaack S."/>
            <person name="Shirato S."/>
            <person name="Slamovits C.H."/>
            <person name="Spencer D.F."/>
            <person name="Suzuki S."/>
            <person name="Worden A.Z."/>
            <person name="Zauner S."/>
            <person name="Barry K."/>
            <person name="Bell C."/>
            <person name="Bharti A.K."/>
            <person name="Crow J.A."/>
            <person name="Grimwood J."/>
            <person name="Kramer R."/>
            <person name="Lindquist E."/>
            <person name="Lucas S."/>
            <person name="Salamov A."/>
            <person name="McFadden G.I."/>
            <person name="Lane C.E."/>
            <person name="Keeling P.J."/>
            <person name="Gray M.W."/>
            <person name="Grigoriev I.V."/>
            <person name="Archibald J.M."/>
        </authorList>
    </citation>
    <scope>NUCLEOTIDE SEQUENCE</scope>
    <source>
        <strain evidence="7">CCMP2712</strain>
    </source>
</reference>
<gene>
    <name evidence="5" type="ORF">GUITHDRAFT_161535</name>
</gene>
<dbReference type="InterPro" id="IPR036291">
    <property type="entry name" value="NAD(P)-bd_dom_sf"/>
</dbReference>
<dbReference type="OrthoDB" id="47007at2759"/>
<dbReference type="InterPro" id="IPR036034">
    <property type="entry name" value="PDZ_sf"/>
</dbReference>
<dbReference type="InterPro" id="IPR041489">
    <property type="entry name" value="PDZ_6"/>
</dbReference>
<evidence type="ECO:0000313" key="6">
    <source>
        <dbReference type="EnsemblProtists" id="EKX51489"/>
    </source>
</evidence>